<dbReference type="Pfam" id="PF09350">
    <property type="entry name" value="DJC28_CD"/>
    <property type="match status" value="1"/>
</dbReference>
<dbReference type="InterPro" id="IPR052573">
    <property type="entry name" value="DnaJ_C_subfamily_28"/>
</dbReference>
<evidence type="ECO:0000313" key="3">
    <source>
        <dbReference type="Proteomes" id="UP000503840"/>
    </source>
</evidence>
<gene>
    <name evidence="2" type="ORF">DSM101010T_31430</name>
</gene>
<dbReference type="Proteomes" id="UP000503840">
    <property type="component" value="Unassembled WGS sequence"/>
</dbReference>
<keyword evidence="3" id="KW-1185">Reference proteome</keyword>
<dbReference type="InterPro" id="IPR018961">
    <property type="entry name" value="DnaJ_homolog_subfam-C_membr-28"/>
</dbReference>
<sequence>MNIIAAIAEQRISEATEKGEFRELPGAGKPLELDDDSMVPPDLRMAYKVLRNAGYLPPEAQDIKDATTIIEMLQGNVDEQTRYRQMQKLQAIFFRMRERGHAAVVMDMENEYYEKVVNRITISKR</sequence>
<dbReference type="PANTHER" id="PTHR39158">
    <property type="entry name" value="OS08G0560600 PROTEIN"/>
    <property type="match status" value="1"/>
</dbReference>
<organism evidence="2 3">
    <name type="scientific">Desulfovibrio subterraneus</name>
    <dbReference type="NCBI Taxonomy" id="2718620"/>
    <lineage>
        <taxon>Bacteria</taxon>
        <taxon>Pseudomonadati</taxon>
        <taxon>Thermodesulfobacteriota</taxon>
        <taxon>Desulfovibrionia</taxon>
        <taxon>Desulfovibrionales</taxon>
        <taxon>Desulfovibrionaceae</taxon>
        <taxon>Desulfovibrio</taxon>
    </lineage>
</organism>
<evidence type="ECO:0000259" key="1">
    <source>
        <dbReference type="Pfam" id="PF09350"/>
    </source>
</evidence>
<protein>
    <submittedName>
        <fullName evidence="2">DUF1992 domain-containing protein</fullName>
    </submittedName>
</protein>
<dbReference type="PANTHER" id="PTHR39158:SF1">
    <property type="entry name" value="DNAJ HOMOLOG SUBFAMILY C MEMBER 28"/>
    <property type="match status" value="1"/>
</dbReference>
<name>A0A7J0BMH1_9BACT</name>
<dbReference type="AlphaFoldDB" id="A0A7J0BMH1"/>
<feature type="domain" description="DnaJ homologue subfamily C member 28 conserved" evidence="1">
    <location>
        <begin position="7"/>
        <end position="73"/>
    </location>
</feature>
<evidence type="ECO:0000313" key="2">
    <source>
        <dbReference type="EMBL" id="GFM34778.1"/>
    </source>
</evidence>
<proteinExistence type="predicted"/>
<accession>A0A7J0BMH1</accession>
<dbReference type="EMBL" id="BLVO01000016">
    <property type="protein sequence ID" value="GFM34778.1"/>
    <property type="molecule type" value="Genomic_DNA"/>
</dbReference>
<reference evidence="2 3" key="1">
    <citation type="submission" date="2020-05" db="EMBL/GenBank/DDBJ databases">
        <title>Draft genome sequence of Desulfovibrio sp. strain HN2T.</title>
        <authorList>
            <person name="Ueno A."/>
            <person name="Tamazawa S."/>
            <person name="Tamamura S."/>
            <person name="Murakami T."/>
            <person name="Kiyama T."/>
            <person name="Inomata H."/>
            <person name="Amano Y."/>
            <person name="Miyakawa K."/>
            <person name="Tamaki H."/>
            <person name="Naganuma T."/>
            <person name="Kaneko K."/>
        </authorList>
    </citation>
    <scope>NUCLEOTIDE SEQUENCE [LARGE SCALE GENOMIC DNA]</scope>
    <source>
        <strain evidence="2 3">HN2</strain>
    </source>
</reference>
<dbReference type="RefSeq" id="WP_174406437.1">
    <property type="nucleotide sequence ID" value="NZ_BLVO01000016.1"/>
</dbReference>
<comment type="caution">
    <text evidence="2">The sequence shown here is derived from an EMBL/GenBank/DDBJ whole genome shotgun (WGS) entry which is preliminary data.</text>
</comment>